<protein>
    <submittedName>
        <fullName evidence="2">Uncharacterized protein</fullName>
    </submittedName>
</protein>
<evidence type="ECO:0000256" key="1">
    <source>
        <dbReference type="SAM" id="MobiDB-lite"/>
    </source>
</evidence>
<comment type="caution">
    <text evidence="2">The sequence shown here is derived from an EMBL/GenBank/DDBJ whole genome shotgun (WGS) entry which is preliminary data.</text>
</comment>
<evidence type="ECO:0000313" key="3">
    <source>
        <dbReference type="Proteomes" id="UP000237718"/>
    </source>
</evidence>
<sequence>MPKSQTIPLPPLPADTHGKPKGKRYKQQFGVIALVQDEQAQKALFERLTSEGLKCKVVNT</sequence>
<accession>A0A2T1AIF7</accession>
<dbReference type="Proteomes" id="UP000237718">
    <property type="component" value="Unassembled WGS sequence"/>
</dbReference>
<dbReference type="OrthoDB" id="7745364at2"/>
<gene>
    <name evidence="2" type="ORF">CLV89_104188</name>
</gene>
<dbReference type="AlphaFoldDB" id="A0A2T1AIF7"/>
<name>A0A2T1AIF7_TRISK</name>
<proteinExistence type="predicted"/>
<reference evidence="2 3" key="1">
    <citation type="submission" date="2018-03" db="EMBL/GenBank/DDBJ databases">
        <title>Genomic Encyclopedia of Archaeal and Bacterial Type Strains, Phase II (KMG-II): from individual species to whole genera.</title>
        <authorList>
            <person name="Goeker M."/>
        </authorList>
    </citation>
    <scope>NUCLEOTIDE SEQUENCE [LARGE SCALE GENOMIC DNA]</scope>
    <source>
        <strain evidence="2 3">DSM 25328</strain>
    </source>
</reference>
<organism evidence="2 3">
    <name type="scientific">Tritonibacter scottomollicae</name>
    <name type="common">Epibacterium scottomollicae</name>
    <dbReference type="NCBI Taxonomy" id="483013"/>
    <lineage>
        <taxon>Bacteria</taxon>
        <taxon>Pseudomonadati</taxon>
        <taxon>Pseudomonadota</taxon>
        <taxon>Alphaproteobacteria</taxon>
        <taxon>Rhodobacterales</taxon>
        <taxon>Paracoccaceae</taxon>
        <taxon>Tritonibacter</taxon>
    </lineage>
</organism>
<dbReference type="EMBL" id="PVUF01000004">
    <property type="protein sequence ID" value="PRZ48360.1"/>
    <property type="molecule type" value="Genomic_DNA"/>
</dbReference>
<evidence type="ECO:0000313" key="2">
    <source>
        <dbReference type="EMBL" id="PRZ48360.1"/>
    </source>
</evidence>
<dbReference type="RefSeq" id="WP_133166711.1">
    <property type="nucleotide sequence ID" value="NZ_PVUF01000004.1"/>
</dbReference>
<feature type="region of interest" description="Disordered" evidence="1">
    <location>
        <begin position="1"/>
        <end position="23"/>
    </location>
</feature>